<evidence type="ECO:0000313" key="4">
    <source>
        <dbReference type="Proteomes" id="UP000787472"/>
    </source>
</evidence>
<dbReference type="GO" id="GO:0043164">
    <property type="term" value="P:Gram-negative-bacterium-type cell wall biogenesis"/>
    <property type="evidence" value="ECO:0007669"/>
    <property type="project" value="TreeGrafter"/>
</dbReference>
<keyword evidence="4" id="KW-1185">Reference proteome</keyword>
<keyword evidence="1" id="KW-1133">Transmembrane helix</keyword>
<dbReference type="CDD" id="cd06259">
    <property type="entry name" value="YdcF-like"/>
    <property type="match status" value="1"/>
</dbReference>
<dbReference type="Pfam" id="PF02698">
    <property type="entry name" value="DUF218"/>
    <property type="match status" value="1"/>
</dbReference>
<name>A0A9E5MK82_9GAMM</name>
<reference evidence="3" key="1">
    <citation type="submission" date="2020-03" db="EMBL/GenBank/DDBJ databases">
        <authorList>
            <person name="Guo F."/>
        </authorList>
    </citation>
    <scope>NUCLEOTIDE SEQUENCE</scope>
    <source>
        <strain evidence="3">JCM 30134</strain>
    </source>
</reference>
<dbReference type="EMBL" id="JAAONZ010000003">
    <property type="protein sequence ID" value="NHO65032.1"/>
    <property type="molecule type" value="Genomic_DNA"/>
</dbReference>
<proteinExistence type="predicted"/>
<sequence>MRICWRTFPNLSCCNAGLPSRHSLFSFCGHPCYSSFTCPSACQGFRSVFRALLKTLLLPPALPFLTAAIALICWVRWPRFARLLLFASLATLWLLSLPVVGNNLLAWLERDYVPLTVVPLTGVPLTGVPLTEVSLTDAPLTGERVVSLAGQRVQSAQAIVVLGGGRKTGAQEYGGDTVNDRTLARLRYGARLHRQTQLPVLVTGGRVFETERQAEADLMAGVLREEFGVPVEWLETRSRTTAENARFSAELLQREGIASVLLVTHAWHMPRAQWVFEAAGLKVVPAPMGFTAALDDPQSSVASGPDFLSWLPSARALQSSHWALHEWLGGWVYRWTESQ</sequence>
<dbReference type="InterPro" id="IPR003848">
    <property type="entry name" value="DUF218"/>
</dbReference>
<feature type="transmembrane region" description="Helical" evidence="1">
    <location>
        <begin position="83"/>
        <end position="105"/>
    </location>
</feature>
<evidence type="ECO:0000259" key="2">
    <source>
        <dbReference type="Pfam" id="PF02698"/>
    </source>
</evidence>
<evidence type="ECO:0000313" key="3">
    <source>
        <dbReference type="EMBL" id="NHO65032.1"/>
    </source>
</evidence>
<dbReference type="PANTHER" id="PTHR30336">
    <property type="entry name" value="INNER MEMBRANE PROTEIN, PROBABLE PERMEASE"/>
    <property type="match status" value="1"/>
</dbReference>
<dbReference type="InterPro" id="IPR051599">
    <property type="entry name" value="Cell_Envelope_Assoc"/>
</dbReference>
<dbReference type="Gene3D" id="3.40.50.620">
    <property type="entry name" value="HUPs"/>
    <property type="match status" value="1"/>
</dbReference>
<keyword evidence="1" id="KW-0472">Membrane</keyword>
<evidence type="ECO:0000256" key="1">
    <source>
        <dbReference type="SAM" id="Phobius"/>
    </source>
</evidence>
<dbReference type="InterPro" id="IPR014729">
    <property type="entry name" value="Rossmann-like_a/b/a_fold"/>
</dbReference>
<feature type="domain" description="DUF218" evidence="2">
    <location>
        <begin position="157"/>
        <end position="329"/>
    </location>
</feature>
<keyword evidence="1" id="KW-0812">Transmembrane</keyword>
<organism evidence="3 4">
    <name type="scientific">Pseudomaricurvus hydrocarbonicus</name>
    <dbReference type="NCBI Taxonomy" id="1470433"/>
    <lineage>
        <taxon>Bacteria</taxon>
        <taxon>Pseudomonadati</taxon>
        <taxon>Pseudomonadota</taxon>
        <taxon>Gammaproteobacteria</taxon>
        <taxon>Cellvibrionales</taxon>
        <taxon>Cellvibrionaceae</taxon>
        <taxon>Pseudomaricurvus</taxon>
    </lineage>
</organism>
<dbReference type="GO" id="GO:0000270">
    <property type="term" value="P:peptidoglycan metabolic process"/>
    <property type="evidence" value="ECO:0007669"/>
    <property type="project" value="TreeGrafter"/>
</dbReference>
<comment type="caution">
    <text evidence="3">The sequence shown here is derived from an EMBL/GenBank/DDBJ whole genome shotgun (WGS) entry which is preliminary data.</text>
</comment>
<dbReference type="PANTHER" id="PTHR30336:SF4">
    <property type="entry name" value="ENVELOPE BIOGENESIS FACTOR ELYC"/>
    <property type="match status" value="1"/>
</dbReference>
<dbReference type="GO" id="GO:0005886">
    <property type="term" value="C:plasma membrane"/>
    <property type="evidence" value="ECO:0007669"/>
    <property type="project" value="TreeGrafter"/>
</dbReference>
<dbReference type="AlphaFoldDB" id="A0A9E5MK82"/>
<dbReference type="Proteomes" id="UP000787472">
    <property type="component" value="Unassembled WGS sequence"/>
</dbReference>
<protein>
    <submittedName>
        <fullName evidence="3">YdcF family protein</fullName>
    </submittedName>
</protein>
<feature type="transmembrane region" description="Helical" evidence="1">
    <location>
        <begin position="56"/>
        <end position="77"/>
    </location>
</feature>
<accession>A0A9E5MK82</accession>
<gene>
    <name evidence="3" type="ORF">G8770_05695</name>
</gene>